<dbReference type="AlphaFoldDB" id="A0A7U2I9Q8"/>
<gene>
    <name evidence="2" type="ORF">JI435_132840</name>
</gene>
<feature type="compositionally biased region" description="Basic and acidic residues" evidence="1">
    <location>
        <begin position="138"/>
        <end position="151"/>
    </location>
</feature>
<protein>
    <submittedName>
        <fullName evidence="2">Uncharacterized protein</fullName>
    </submittedName>
</protein>
<name>A0A7U2I9Q8_PHANO</name>
<reference evidence="3" key="1">
    <citation type="journal article" date="2021" name="BMC Genomics">
        <title>Chromosome-level genome assembly and manually-curated proteome of model necrotroph Parastagonospora nodorum Sn15 reveals a genome-wide trove of candidate effector homologs, and redundancy of virulence-related functions within an accessory chromosome.</title>
        <authorList>
            <person name="Bertazzoni S."/>
            <person name="Jones D.A.B."/>
            <person name="Phan H.T."/>
            <person name="Tan K.-C."/>
            <person name="Hane J.K."/>
        </authorList>
    </citation>
    <scope>NUCLEOTIDE SEQUENCE [LARGE SCALE GENOMIC DNA]</scope>
    <source>
        <strain evidence="3">SN15 / ATCC MYA-4574 / FGSC 10173)</strain>
    </source>
</reference>
<organism evidence="2 3">
    <name type="scientific">Phaeosphaeria nodorum (strain SN15 / ATCC MYA-4574 / FGSC 10173)</name>
    <name type="common">Glume blotch fungus</name>
    <name type="synonym">Parastagonospora nodorum</name>
    <dbReference type="NCBI Taxonomy" id="321614"/>
    <lineage>
        <taxon>Eukaryota</taxon>
        <taxon>Fungi</taxon>
        <taxon>Dikarya</taxon>
        <taxon>Ascomycota</taxon>
        <taxon>Pezizomycotina</taxon>
        <taxon>Dothideomycetes</taxon>
        <taxon>Pleosporomycetidae</taxon>
        <taxon>Pleosporales</taxon>
        <taxon>Pleosporineae</taxon>
        <taxon>Phaeosphaeriaceae</taxon>
        <taxon>Parastagonospora</taxon>
    </lineage>
</organism>
<evidence type="ECO:0000313" key="3">
    <source>
        <dbReference type="Proteomes" id="UP000663193"/>
    </source>
</evidence>
<sequence>MKILTDHILSTERLWKELLQLNDQFFFSAPSPGSYFRPILDSCRYFKGLEGKYEFDLHFILQEKGCKAGDWFGNRSISAEVNLKAGIYKVLAKIEAPHNADAPEVQDVAVKFVETNPRKLREISYDIASAKGTSEPSDEQRRKREQKQRGDTRRRKSKSRKKQERWRNPRHGRRKRKSNKGAKGEQDQALAPGHTDKIEHDASSPTTVHEERPGVKAKVTEDDAIEARSKPETKTNVASDDEQETQDATENLLLPKVEGQTAPPSTVDSPGPSRPMYGQPHGVYGDAPPPPQQQQSPPARLDNTSGPWNAVCVLGLRIYSQDPEISIQLIKPKDVEEGAILDVDGDTPAGATM</sequence>
<feature type="region of interest" description="Disordered" evidence="1">
    <location>
        <begin position="123"/>
        <end position="305"/>
    </location>
</feature>
<proteinExistence type="predicted"/>
<feature type="compositionally biased region" description="Basic residues" evidence="1">
    <location>
        <begin position="152"/>
        <end position="180"/>
    </location>
</feature>
<dbReference type="OrthoDB" id="3796952at2759"/>
<evidence type="ECO:0000313" key="2">
    <source>
        <dbReference type="EMBL" id="QRD05854.1"/>
    </source>
</evidence>
<feature type="compositionally biased region" description="Basic and acidic residues" evidence="1">
    <location>
        <begin position="194"/>
        <end position="233"/>
    </location>
</feature>
<dbReference type="OMA" id="EAPHNAD"/>
<dbReference type="EMBL" id="CP069041">
    <property type="protein sequence ID" value="QRD05854.1"/>
    <property type="molecule type" value="Genomic_DNA"/>
</dbReference>
<dbReference type="VEuPathDB" id="FungiDB:JI435_132840"/>
<dbReference type="Proteomes" id="UP000663193">
    <property type="component" value="Chromosome 19"/>
</dbReference>
<accession>A0A7U2I9Q8</accession>
<keyword evidence="3" id="KW-1185">Reference proteome</keyword>
<evidence type="ECO:0000256" key="1">
    <source>
        <dbReference type="SAM" id="MobiDB-lite"/>
    </source>
</evidence>